<feature type="transmembrane region" description="Helical" evidence="3">
    <location>
        <begin position="62"/>
        <end position="80"/>
    </location>
</feature>
<dbReference type="RefSeq" id="WP_225237830.1">
    <property type="nucleotide sequence ID" value="NZ_JAHYBX010000001.1"/>
</dbReference>
<accession>A0ABS7YB21</accession>
<dbReference type="EC" id="2.7.7.65" evidence="1"/>
<dbReference type="InterPro" id="IPR000160">
    <property type="entry name" value="GGDEF_dom"/>
</dbReference>
<dbReference type="InterPro" id="IPR050469">
    <property type="entry name" value="Diguanylate_Cyclase"/>
</dbReference>
<feature type="transmembrane region" description="Helical" evidence="3">
    <location>
        <begin position="186"/>
        <end position="207"/>
    </location>
</feature>
<keyword evidence="6" id="KW-1185">Reference proteome</keyword>
<keyword evidence="3" id="KW-0472">Membrane</keyword>
<evidence type="ECO:0000313" key="5">
    <source>
        <dbReference type="EMBL" id="MCA1855489.1"/>
    </source>
</evidence>
<evidence type="ECO:0000313" key="6">
    <source>
        <dbReference type="Proteomes" id="UP001198602"/>
    </source>
</evidence>
<dbReference type="NCBIfam" id="TIGR00254">
    <property type="entry name" value="GGDEF"/>
    <property type="match status" value="1"/>
</dbReference>
<dbReference type="InterPro" id="IPR043128">
    <property type="entry name" value="Rev_trsase/Diguanyl_cyclase"/>
</dbReference>
<evidence type="ECO:0000256" key="3">
    <source>
        <dbReference type="SAM" id="Phobius"/>
    </source>
</evidence>
<evidence type="ECO:0000259" key="4">
    <source>
        <dbReference type="PROSITE" id="PS50887"/>
    </source>
</evidence>
<evidence type="ECO:0000256" key="2">
    <source>
        <dbReference type="ARBA" id="ARBA00034247"/>
    </source>
</evidence>
<dbReference type="PROSITE" id="PS50887">
    <property type="entry name" value="GGDEF"/>
    <property type="match status" value="1"/>
</dbReference>
<feature type="transmembrane region" description="Helical" evidence="3">
    <location>
        <begin position="150"/>
        <end position="171"/>
    </location>
</feature>
<protein>
    <recommendedName>
        <fullName evidence="1">diguanylate cyclase</fullName>
        <ecNumber evidence="1">2.7.7.65</ecNumber>
    </recommendedName>
</protein>
<feature type="transmembrane region" description="Helical" evidence="3">
    <location>
        <begin position="6"/>
        <end position="26"/>
    </location>
</feature>
<comment type="caution">
    <text evidence="5">The sequence shown here is derived from an EMBL/GenBank/DDBJ whole genome shotgun (WGS) entry which is preliminary data.</text>
</comment>
<proteinExistence type="predicted"/>
<dbReference type="SMART" id="SM00267">
    <property type="entry name" value="GGDEF"/>
    <property type="match status" value="1"/>
</dbReference>
<dbReference type="InterPro" id="IPR029787">
    <property type="entry name" value="Nucleotide_cyclase"/>
</dbReference>
<name>A0ABS7YB21_9BURK</name>
<reference evidence="5 6" key="1">
    <citation type="submission" date="2021-07" db="EMBL/GenBank/DDBJ databases">
        <title>Characterization of Violacein-producing bacteria and related species.</title>
        <authorList>
            <person name="Wilson H.S."/>
            <person name="De Leon M.E."/>
        </authorList>
    </citation>
    <scope>NUCLEOTIDE SEQUENCE [LARGE SCALE GENOMIC DNA]</scope>
    <source>
        <strain evidence="5 6">HSC-2F05</strain>
    </source>
</reference>
<feature type="transmembrane region" description="Helical" evidence="3">
    <location>
        <begin position="38"/>
        <end position="56"/>
    </location>
</feature>
<feature type="transmembrane region" description="Helical" evidence="3">
    <location>
        <begin position="92"/>
        <end position="110"/>
    </location>
</feature>
<dbReference type="Pfam" id="PF00990">
    <property type="entry name" value="GGDEF"/>
    <property type="match status" value="1"/>
</dbReference>
<gene>
    <name evidence="5" type="ORF">LE190_06055</name>
</gene>
<dbReference type="SUPFAM" id="SSF55073">
    <property type="entry name" value="Nucleotide cyclase"/>
    <property type="match status" value="1"/>
</dbReference>
<feature type="transmembrane region" description="Helical" evidence="3">
    <location>
        <begin position="116"/>
        <end position="138"/>
    </location>
</feature>
<comment type="catalytic activity">
    <reaction evidence="2">
        <text>2 GTP = 3',3'-c-di-GMP + 2 diphosphate</text>
        <dbReference type="Rhea" id="RHEA:24898"/>
        <dbReference type="ChEBI" id="CHEBI:33019"/>
        <dbReference type="ChEBI" id="CHEBI:37565"/>
        <dbReference type="ChEBI" id="CHEBI:58805"/>
        <dbReference type="EC" id="2.7.7.65"/>
    </reaction>
</comment>
<organism evidence="5 6">
    <name type="scientific">Massilia hydrophila</name>
    <dbReference type="NCBI Taxonomy" id="3044279"/>
    <lineage>
        <taxon>Bacteria</taxon>
        <taxon>Pseudomonadati</taxon>
        <taxon>Pseudomonadota</taxon>
        <taxon>Betaproteobacteria</taxon>
        <taxon>Burkholderiales</taxon>
        <taxon>Oxalobacteraceae</taxon>
        <taxon>Telluria group</taxon>
        <taxon>Massilia</taxon>
    </lineage>
</organism>
<feature type="domain" description="GGDEF" evidence="4">
    <location>
        <begin position="249"/>
        <end position="382"/>
    </location>
</feature>
<dbReference type="Gene3D" id="3.30.70.270">
    <property type="match status" value="1"/>
</dbReference>
<dbReference type="EMBL" id="JAHYBX010000001">
    <property type="protein sequence ID" value="MCA1855489.1"/>
    <property type="molecule type" value="Genomic_DNA"/>
</dbReference>
<sequence length="396" mass="41913">MLSTLSLLLVTTAMSVVMLLVLSSLADSKLAGIREWGQANAVAIPALLLFAARGILPDLLTIELANAVFLGTSTLMYVGFRRHLGQPVPWRMLAAGAAAAWSGVVVFHLGHESMPLRIASVSAYHSALCFGIFASVPAAREARLRYAYRFTRTAALLLGVGHVCRGLYYALDAYRPVLLPPDTANLMFFAIGTLALPALTLGAVMMANARVIADTSYAADHDYLTGAPSRRAFFTLAERELARARRKSSGLGLLLVDADHFKRINDTYGHGVGDQVLCDLVARTQGVIREVDYCARLGGEEFAVLLPDADAASALAVAERLRAALDRPARDAASPQGVAYTVSIGLAMLEGGESIGELMQRADRALYGAKTAGRNRVVCAPIQGAPGVPGVPLPGG</sequence>
<keyword evidence="3" id="KW-0812">Transmembrane</keyword>
<keyword evidence="3" id="KW-1133">Transmembrane helix</keyword>
<dbReference type="Proteomes" id="UP001198602">
    <property type="component" value="Unassembled WGS sequence"/>
</dbReference>
<dbReference type="PANTHER" id="PTHR45138:SF9">
    <property type="entry name" value="DIGUANYLATE CYCLASE DGCM-RELATED"/>
    <property type="match status" value="1"/>
</dbReference>
<dbReference type="CDD" id="cd01949">
    <property type="entry name" value="GGDEF"/>
    <property type="match status" value="1"/>
</dbReference>
<dbReference type="PANTHER" id="PTHR45138">
    <property type="entry name" value="REGULATORY COMPONENTS OF SENSORY TRANSDUCTION SYSTEM"/>
    <property type="match status" value="1"/>
</dbReference>
<evidence type="ECO:0000256" key="1">
    <source>
        <dbReference type="ARBA" id="ARBA00012528"/>
    </source>
</evidence>